<protein>
    <submittedName>
        <fullName evidence="2">Uncharacterized protein</fullName>
    </submittedName>
</protein>
<keyword evidence="1" id="KW-0472">Membrane</keyword>
<evidence type="ECO:0000313" key="2">
    <source>
        <dbReference type="EMBL" id="AGH43683.1"/>
    </source>
</evidence>
<evidence type="ECO:0000313" key="3">
    <source>
        <dbReference type="Proteomes" id="UP000011864"/>
    </source>
</evidence>
<proteinExistence type="predicted"/>
<keyword evidence="3" id="KW-1185">Reference proteome</keyword>
<feature type="transmembrane region" description="Helical" evidence="1">
    <location>
        <begin position="40"/>
        <end position="59"/>
    </location>
</feature>
<dbReference type="KEGG" id="gps:C427_1574"/>
<organism evidence="2 3">
    <name type="scientific">Paraglaciecola psychrophila 170</name>
    <dbReference type="NCBI Taxonomy" id="1129794"/>
    <lineage>
        <taxon>Bacteria</taxon>
        <taxon>Pseudomonadati</taxon>
        <taxon>Pseudomonadota</taxon>
        <taxon>Gammaproteobacteria</taxon>
        <taxon>Alteromonadales</taxon>
        <taxon>Alteromonadaceae</taxon>
        <taxon>Paraglaciecola</taxon>
    </lineage>
</organism>
<dbReference type="STRING" id="1129794.C427_1574"/>
<reference evidence="2 3" key="1">
    <citation type="journal article" date="2013" name="Genome Announc.">
        <title>Complete Genome Sequence of Glaciecola psychrophila Strain 170T.</title>
        <authorList>
            <person name="Yin J."/>
            <person name="Chen J."/>
            <person name="Liu G."/>
            <person name="Yu Y."/>
            <person name="Song L."/>
            <person name="Wang X."/>
            <person name="Qu X."/>
        </authorList>
    </citation>
    <scope>NUCLEOTIDE SEQUENCE [LARGE SCALE GENOMIC DNA]</scope>
    <source>
        <strain evidence="2 3">170</strain>
    </source>
</reference>
<gene>
    <name evidence="2" type="ORF">C427_1574</name>
</gene>
<dbReference type="Proteomes" id="UP000011864">
    <property type="component" value="Chromosome"/>
</dbReference>
<evidence type="ECO:0000256" key="1">
    <source>
        <dbReference type="SAM" id="Phobius"/>
    </source>
</evidence>
<dbReference type="HOGENOM" id="CLU_2790198_0_0_6"/>
<feature type="transmembrane region" description="Helical" evidence="1">
    <location>
        <begin position="7"/>
        <end position="28"/>
    </location>
</feature>
<keyword evidence="1" id="KW-0812">Transmembrane</keyword>
<accession>K7A0G4</accession>
<dbReference type="RefSeq" id="WP_007634789.1">
    <property type="nucleotide sequence ID" value="NC_020514.1"/>
</dbReference>
<dbReference type="PATRIC" id="fig|1129794.4.peg.1560"/>
<keyword evidence="1" id="KW-1133">Transmembrane helix</keyword>
<sequence>MWLENLIAGFAMPLNIISLPMLPVLKWVNGTDGQWQVAPNFWGVLVVASINLLLAYWIVKLVIYIKRK</sequence>
<dbReference type="AlphaFoldDB" id="K7A0G4"/>
<dbReference type="EMBL" id="CP003837">
    <property type="protein sequence ID" value="AGH43683.1"/>
    <property type="molecule type" value="Genomic_DNA"/>
</dbReference>
<name>K7A0G4_9ALTE</name>